<comment type="caution">
    <text evidence="2">The sequence shown here is derived from an EMBL/GenBank/DDBJ whole genome shotgun (WGS) entry which is preliminary data.</text>
</comment>
<name>A0ABT1VWA4_9PROT</name>
<feature type="chain" id="PRO_5045878211" evidence="1">
    <location>
        <begin position="34"/>
        <end position="156"/>
    </location>
</feature>
<dbReference type="PANTHER" id="PTHR36302">
    <property type="entry name" value="BLR7088 PROTEIN"/>
    <property type="match status" value="1"/>
</dbReference>
<organism evidence="2 3">
    <name type="scientific">Rhizosaccharibacter radicis</name>
    <dbReference type="NCBI Taxonomy" id="2782605"/>
    <lineage>
        <taxon>Bacteria</taxon>
        <taxon>Pseudomonadati</taxon>
        <taxon>Pseudomonadota</taxon>
        <taxon>Alphaproteobacteria</taxon>
        <taxon>Acetobacterales</taxon>
        <taxon>Acetobacteraceae</taxon>
        <taxon>Rhizosaccharibacter</taxon>
    </lineage>
</organism>
<evidence type="ECO:0000313" key="2">
    <source>
        <dbReference type="EMBL" id="MCQ8240616.1"/>
    </source>
</evidence>
<gene>
    <name evidence="2" type="ORF">NFI88_07135</name>
</gene>
<dbReference type="EMBL" id="JAMZEJ010000004">
    <property type="protein sequence ID" value="MCQ8240616.1"/>
    <property type="molecule type" value="Genomic_DNA"/>
</dbReference>
<dbReference type="Pfam" id="PF04314">
    <property type="entry name" value="PCuAC"/>
    <property type="match status" value="1"/>
</dbReference>
<sequence length="156" mass="16870">MRPSFIRERAGGALRAMACLGLAWLAAPAAAHAENDAPVTITGGYFAIRPHMVIRGFFTLHNNTGAPLLITGWKAPVCGQLVLQEAGASVYGRKPRTSDYLTVPAKRTMIFTRGGYHLACEMPQHELHDGDTIPVTATLRSGATIKTDFPVRAEDR</sequence>
<dbReference type="InterPro" id="IPR007410">
    <property type="entry name" value="LpqE-like"/>
</dbReference>
<protein>
    <submittedName>
        <fullName evidence="2">Copper chaperone PCu(A)C</fullName>
    </submittedName>
</protein>
<evidence type="ECO:0000313" key="3">
    <source>
        <dbReference type="Proteomes" id="UP001524547"/>
    </source>
</evidence>
<keyword evidence="1" id="KW-0732">Signal</keyword>
<dbReference type="SUPFAM" id="SSF110087">
    <property type="entry name" value="DR1885-like metal-binding protein"/>
    <property type="match status" value="1"/>
</dbReference>
<accession>A0ABT1VWA4</accession>
<evidence type="ECO:0000256" key="1">
    <source>
        <dbReference type="SAM" id="SignalP"/>
    </source>
</evidence>
<dbReference type="Proteomes" id="UP001524547">
    <property type="component" value="Unassembled WGS sequence"/>
</dbReference>
<dbReference type="RefSeq" id="WP_422919363.1">
    <property type="nucleotide sequence ID" value="NZ_JAMZEJ010000004.1"/>
</dbReference>
<reference evidence="2 3" key="1">
    <citation type="submission" date="2022-06" db="EMBL/GenBank/DDBJ databases">
        <title>Rhizosaccharibacter gen. nov. sp. nov. KSS12, endophytic bacteria isolated from sugarcane.</title>
        <authorList>
            <person name="Pitiwittayakul N."/>
        </authorList>
    </citation>
    <scope>NUCLEOTIDE SEQUENCE [LARGE SCALE GENOMIC DNA]</scope>
    <source>
        <strain evidence="2 3">KSS12</strain>
    </source>
</reference>
<dbReference type="InterPro" id="IPR058248">
    <property type="entry name" value="Lxx211020-like"/>
</dbReference>
<keyword evidence="3" id="KW-1185">Reference proteome</keyword>
<proteinExistence type="predicted"/>
<dbReference type="Gene3D" id="2.60.40.1890">
    <property type="entry name" value="PCu(A)C copper chaperone"/>
    <property type="match status" value="1"/>
</dbReference>
<dbReference type="InterPro" id="IPR036182">
    <property type="entry name" value="PCuAC_sf"/>
</dbReference>
<dbReference type="PANTHER" id="PTHR36302:SF1">
    <property type="entry name" value="COPPER CHAPERONE PCU(A)C"/>
    <property type="match status" value="1"/>
</dbReference>
<feature type="signal peptide" evidence="1">
    <location>
        <begin position="1"/>
        <end position="33"/>
    </location>
</feature>